<feature type="compositionally biased region" description="Low complexity" evidence="1">
    <location>
        <begin position="615"/>
        <end position="635"/>
    </location>
</feature>
<feature type="region of interest" description="Disordered" evidence="1">
    <location>
        <begin position="537"/>
        <end position="560"/>
    </location>
</feature>
<accession>A0A0C9TFH6</accession>
<feature type="compositionally biased region" description="Polar residues" evidence="1">
    <location>
        <begin position="537"/>
        <end position="548"/>
    </location>
</feature>
<proteinExistence type="predicted"/>
<protein>
    <submittedName>
        <fullName evidence="2">Uncharacterized protein</fullName>
    </submittedName>
</protein>
<feature type="compositionally biased region" description="Basic residues" evidence="1">
    <location>
        <begin position="549"/>
        <end position="560"/>
    </location>
</feature>
<dbReference type="EMBL" id="KN820567">
    <property type="protein sequence ID" value="KIJ06016.1"/>
    <property type="molecule type" value="Genomic_DNA"/>
</dbReference>
<sequence>MSPSTIEIGTHLTTSRINRLLRPLRNKCISLATLSNSAATSAVSRTTYSKQSSNWDADGIQPLTGGLLHTSAGAKRLILDRSPADVFEFSRRIQAVCDAFRNIAHVAYGIRSTERIPSLAAMCSLVIGKNIPITSSDGPTINFDDIGTREDDVMEVVDGIYDSIPPHYRRFSIVSHALSVILRVCTHHHALVNILLDHCLSFGLVHESTRLLSIILSQALLAANPSFEPPITHPAHTTYLVDLHVKWVGANKQAFTPCGTQLFMTSAFCRVMNATLLQSVRPNCHILWTSKVLNRLVRMVESCDVDSFISIIHALVQNFWNVSGSSPDASPRERGNAHVVLLRDQLFEWMSSLFDIIFPQHDPTLRSPQKTLPNVCAIIDVLDDCRAAQLHCFRVSPADSQFDLPDIITVLATHIYVTSETSLDNADRLLGILDGASPVPTTFNKLMTYLCQLQMAQTFESFSGSFLSEIQVYSSALRSQKLFGLDASLWACALHHFETSIASSQTGNSALVSKYKRQLIDTVDAAERKCFGGGTLDSSPSVPVSAKSQRTKRMHRKRPSGHWEWEEMVGCWIRKTPVHKKRKVAEESPLNRLAPLRNIRAEAGDASGSTSIYMPSSSPHPTFSHSASSRSSESDSYTEDGSEYREDTDKENYPGGPVSVHGRSQSLRRRQSNFSSLLADAQVNRIVLHSKPQSKSRPPASVMPEKYILPPSSQQQRRVSRKKGKVSFRCLSPTLALPLEESATMLPSDDSLDLFAYATSSPARC</sequence>
<dbReference type="AlphaFoldDB" id="A0A0C9TFH6"/>
<evidence type="ECO:0000313" key="2">
    <source>
        <dbReference type="EMBL" id="KIJ06016.1"/>
    </source>
</evidence>
<dbReference type="OrthoDB" id="3158032at2759"/>
<dbReference type="HOGENOM" id="CLU_014056_0_0_1"/>
<reference evidence="2 3" key="1">
    <citation type="submission" date="2014-06" db="EMBL/GenBank/DDBJ databases">
        <authorList>
            <consortium name="DOE Joint Genome Institute"/>
            <person name="Kuo A."/>
            <person name="Kohler A."/>
            <person name="Nagy L.G."/>
            <person name="Floudas D."/>
            <person name="Copeland A."/>
            <person name="Barry K.W."/>
            <person name="Cichocki N."/>
            <person name="Veneault-Fourrey C."/>
            <person name="LaButti K."/>
            <person name="Lindquist E.A."/>
            <person name="Lipzen A."/>
            <person name="Lundell T."/>
            <person name="Morin E."/>
            <person name="Murat C."/>
            <person name="Sun H."/>
            <person name="Tunlid A."/>
            <person name="Henrissat B."/>
            <person name="Grigoriev I.V."/>
            <person name="Hibbett D.S."/>
            <person name="Martin F."/>
            <person name="Nordberg H.P."/>
            <person name="Cantor M.N."/>
            <person name="Hua S.X."/>
        </authorList>
    </citation>
    <scope>NUCLEOTIDE SEQUENCE [LARGE SCALE GENOMIC DNA]</scope>
    <source>
        <strain evidence="2 3">ATCC 200175</strain>
    </source>
</reference>
<organism evidence="2 3">
    <name type="scientific">Paxillus involutus ATCC 200175</name>
    <dbReference type="NCBI Taxonomy" id="664439"/>
    <lineage>
        <taxon>Eukaryota</taxon>
        <taxon>Fungi</taxon>
        <taxon>Dikarya</taxon>
        <taxon>Basidiomycota</taxon>
        <taxon>Agaricomycotina</taxon>
        <taxon>Agaricomycetes</taxon>
        <taxon>Agaricomycetidae</taxon>
        <taxon>Boletales</taxon>
        <taxon>Paxilineae</taxon>
        <taxon>Paxillaceae</taxon>
        <taxon>Paxillus</taxon>
    </lineage>
</organism>
<name>A0A0C9TFH6_PAXIN</name>
<evidence type="ECO:0000313" key="3">
    <source>
        <dbReference type="Proteomes" id="UP000053647"/>
    </source>
</evidence>
<gene>
    <name evidence="2" type="ORF">PAXINDRAFT_103545</name>
</gene>
<evidence type="ECO:0000256" key="1">
    <source>
        <dbReference type="SAM" id="MobiDB-lite"/>
    </source>
</evidence>
<reference evidence="3" key="2">
    <citation type="submission" date="2015-01" db="EMBL/GenBank/DDBJ databases">
        <title>Evolutionary Origins and Diversification of the Mycorrhizal Mutualists.</title>
        <authorList>
            <consortium name="DOE Joint Genome Institute"/>
            <consortium name="Mycorrhizal Genomics Consortium"/>
            <person name="Kohler A."/>
            <person name="Kuo A."/>
            <person name="Nagy L.G."/>
            <person name="Floudas D."/>
            <person name="Copeland A."/>
            <person name="Barry K.W."/>
            <person name="Cichocki N."/>
            <person name="Veneault-Fourrey C."/>
            <person name="LaButti K."/>
            <person name="Lindquist E.A."/>
            <person name="Lipzen A."/>
            <person name="Lundell T."/>
            <person name="Morin E."/>
            <person name="Murat C."/>
            <person name="Riley R."/>
            <person name="Ohm R."/>
            <person name="Sun H."/>
            <person name="Tunlid A."/>
            <person name="Henrissat B."/>
            <person name="Grigoriev I.V."/>
            <person name="Hibbett D.S."/>
            <person name="Martin F."/>
        </authorList>
    </citation>
    <scope>NUCLEOTIDE SEQUENCE [LARGE SCALE GENOMIC DNA]</scope>
    <source>
        <strain evidence="3">ATCC 200175</strain>
    </source>
</reference>
<dbReference type="Proteomes" id="UP000053647">
    <property type="component" value="Unassembled WGS sequence"/>
</dbReference>
<keyword evidence="3" id="KW-1185">Reference proteome</keyword>
<feature type="region of interest" description="Disordered" evidence="1">
    <location>
        <begin position="605"/>
        <end position="671"/>
    </location>
</feature>
<feature type="compositionally biased region" description="Basic and acidic residues" evidence="1">
    <location>
        <begin position="642"/>
        <end position="652"/>
    </location>
</feature>